<dbReference type="AlphaFoldDB" id="A0AA39T6W2"/>
<dbReference type="Proteomes" id="UP001168877">
    <property type="component" value="Unassembled WGS sequence"/>
</dbReference>
<dbReference type="InterPro" id="IPR048354">
    <property type="entry name" value="TOD1_MUCI70_glycTrfase_dom"/>
</dbReference>
<gene>
    <name evidence="3" type="ORF">LWI29_028641</name>
</gene>
<dbReference type="InterPro" id="IPR006852">
    <property type="entry name" value="TOD1_MUCI70"/>
</dbReference>
<name>A0AA39T6W2_ACESA</name>
<keyword evidence="4" id="KW-1185">Reference proteome</keyword>
<evidence type="ECO:0000256" key="1">
    <source>
        <dbReference type="SAM" id="MobiDB-lite"/>
    </source>
</evidence>
<evidence type="ECO:0000259" key="2">
    <source>
        <dbReference type="Pfam" id="PF04765"/>
    </source>
</evidence>
<organism evidence="3 4">
    <name type="scientific">Acer saccharum</name>
    <name type="common">Sugar maple</name>
    <dbReference type="NCBI Taxonomy" id="4024"/>
    <lineage>
        <taxon>Eukaryota</taxon>
        <taxon>Viridiplantae</taxon>
        <taxon>Streptophyta</taxon>
        <taxon>Embryophyta</taxon>
        <taxon>Tracheophyta</taxon>
        <taxon>Spermatophyta</taxon>
        <taxon>Magnoliopsida</taxon>
        <taxon>eudicotyledons</taxon>
        <taxon>Gunneridae</taxon>
        <taxon>Pentapetalae</taxon>
        <taxon>rosids</taxon>
        <taxon>malvids</taxon>
        <taxon>Sapindales</taxon>
        <taxon>Sapindaceae</taxon>
        <taxon>Hippocastanoideae</taxon>
        <taxon>Acereae</taxon>
        <taxon>Acer</taxon>
    </lineage>
</organism>
<proteinExistence type="predicted"/>
<dbReference type="PANTHER" id="PTHR12956:SF61">
    <property type="entry name" value="TRNA (MET) CYTIDINE ACETYLTRANSFERASE-RELATED"/>
    <property type="match status" value="1"/>
</dbReference>
<accession>A0AA39T6W2</accession>
<feature type="domain" description="TOD1/MUCI70 glycosyltransferase-like" evidence="2">
    <location>
        <begin position="48"/>
        <end position="177"/>
    </location>
</feature>
<dbReference type="EMBL" id="JAUESC010000003">
    <property type="protein sequence ID" value="KAK0601904.1"/>
    <property type="molecule type" value="Genomic_DNA"/>
</dbReference>
<evidence type="ECO:0000313" key="4">
    <source>
        <dbReference type="Proteomes" id="UP001168877"/>
    </source>
</evidence>
<feature type="region of interest" description="Disordered" evidence="1">
    <location>
        <begin position="1"/>
        <end position="30"/>
    </location>
</feature>
<comment type="caution">
    <text evidence="3">The sequence shown here is derived from an EMBL/GenBank/DDBJ whole genome shotgun (WGS) entry which is preliminary data.</text>
</comment>
<protein>
    <recommendedName>
        <fullName evidence="2">TOD1/MUCI70 glycosyltransferase-like domain-containing protein</fullName>
    </recommendedName>
</protein>
<sequence length="181" mass="20420">MGGLTLKGSSSTVATAESQPNQGSAITTSVPESKPKKKICCACQIGFNIPKLLLHRIFPNVRYSIRIDEKLKLVVDPYQILERFLWRQNANFAISRHYKRFDVFVEAEANKAVGIYDNSSIDNQIEFYKSEGLTPYSEAKLPITSDVPEGCVIVREHIPITNLFTCLWFNEVDCFTAQGIR</sequence>
<reference evidence="3" key="2">
    <citation type="submission" date="2023-06" db="EMBL/GenBank/DDBJ databases">
        <authorList>
            <person name="Swenson N.G."/>
            <person name="Wegrzyn J.L."/>
            <person name="Mcevoy S.L."/>
        </authorList>
    </citation>
    <scope>NUCLEOTIDE SEQUENCE</scope>
    <source>
        <strain evidence="3">NS2018</strain>
        <tissue evidence="3">Leaf</tissue>
    </source>
</reference>
<dbReference type="Pfam" id="PF04765">
    <property type="entry name" value="TOD1_MUCI70"/>
    <property type="match status" value="1"/>
</dbReference>
<feature type="compositionally biased region" description="Polar residues" evidence="1">
    <location>
        <begin position="7"/>
        <end position="30"/>
    </location>
</feature>
<dbReference type="PANTHER" id="PTHR12956">
    <property type="entry name" value="ALKALINE CERAMIDASE-RELATED"/>
    <property type="match status" value="1"/>
</dbReference>
<reference evidence="3" key="1">
    <citation type="journal article" date="2022" name="Plant J.">
        <title>Strategies of tolerance reflected in two North American maple genomes.</title>
        <authorList>
            <person name="McEvoy S.L."/>
            <person name="Sezen U.U."/>
            <person name="Trouern-Trend A."/>
            <person name="McMahon S.M."/>
            <person name="Schaberg P.G."/>
            <person name="Yang J."/>
            <person name="Wegrzyn J.L."/>
            <person name="Swenson N.G."/>
        </authorList>
    </citation>
    <scope>NUCLEOTIDE SEQUENCE</scope>
    <source>
        <strain evidence="3">NS2018</strain>
    </source>
</reference>
<evidence type="ECO:0000313" key="3">
    <source>
        <dbReference type="EMBL" id="KAK0601904.1"/>
    </source>
</evidence>